<keyword evidence="6" id="KW-0597">Phosphoprotein</keyword>
<evidence type="ECO:0000256" key="1">
    <source>
        <dbReference type="ARBA" id="ARBA00022741"/>
    </source>
</evidence>
<protein>
    <submittedName>
        <fullName evidence="10">Sigma-54-dependent Fis family transcriptional regulator</fullName>
    </submittedName>
</protein>
<dbReference type="Pfam" id="PF02954">
    <property type="entry name" value="HTH_8"/>
    <property type="match status" value="1"/>
</dbReference>
<dbReference type="CDD" id="cd00156">
    <property type="entry name" value="REC"/>
    <property type="match status" value="1"/>
</dbReference>
<dbReference type="Gene3D" id="3.40.50.2300">
    <property type="match status" value="1"/>
</dbReference>
<dbReference type="GO" id="GO:0043565">
    <property type="term" value="F:sequence-specific DNA binding"/>
    <property type="evidence" value="ECO:0007669"/>
    <property type="project" value="InterPro"/>
</dbReference>
<name>A0A538TI69_UNCEI</name>
<dbReference type="AlphaFoldDB" id="A0A538TI69"/>
<dbReference type="SUPFAM" id="SSF52540">
    <property type="entry name" value="P-loop containing nucleoside triphosphate hydrolases"/>
    <property type="match status" value="1"/>
</dbReference>
<evidence type="ECO:0000256" key="2">
    <source>
        <dbReference type="ARBA" id="ARBA00022840"/>
    </source>
</evidence>
<keyword evidence="5" id="KW-0804">Transcription</keyword>
<sequence>MADRILVAEDKENLCRLIETTLSEAGYEVSIALGGDAAIHEIRSRPFDVIVSDMRMPGANGIQVFREARAQGYQPEVILMTAFADTREAVQMMKEGAADYIVKDNILEELPLRVRQVLENRKLRQESSVLKGRIETLREQIHLHHFDSIIGTSSPMKDARGLAERVAPTDANVLLLGESGTGKEIFAQAIHAASLRADAPFVPVNCGALPETLLESELFGHEKGAFTGAIRTKPGRFEIAEGGTVFLDEIGELPQSIQVKLLRVLQDRTYVRVGGEDMRRADVRILAATNRNLEEMIQQGKFREDLYYRLNVFPIRLVALRERREDVPPLVEHFLLLQERALAHLTPDALEYLRGYDFPGNIRELQNLIERACILAGREGKIERQHFPLERPRAAGDPSDLLSLGMSLEQVENRMIREALERAQGNKTKAASLLGISRRALYSRMESHGIPIGGPETDGSDAPGQS</sequence>
<keyword evidence="1" id="KW-0547">Nucleotide-binding</keyword>
<dbReference type="PROSITE" id="PS50045">
    <property type="entry name" value="SIGMA54_INTERACT_4"/>
    <property type="match status" value="1"/>
</dbReference>
<feature type="modified residue" description="4-aspartylphosphate" evidence="6">
    <location>
        <position position="53"/>
    </location>
</feature>
<dbReference type="CDD" id="cd00009">
    <property type="entry name" value="AAA"/>
    <property type="match status" value="1"/>
</dbReference>
<dbReference type="InterPro" id="IPR025943">
    <property type="entry name" value="Sigma_54_int_dom_ATP-bd_2"/>
</dbReference>
<dbReference type="InterPro" id="IPR058031">
    <property type="entry name" value="AAA_lid_NorR"/>
</dbReference>
<dbReference type="InterPro" id="IPR025944">
    <property type="entry name" value="Sigma_54_int_dom_CS"/>
</dbReference>
<evidence type="ECO:0000256" key="7">
    <source>
        <dbReference type="SAM" id="MobiDB-lite"/>
    </source>
</evidence>
<dbReference type="GO" id="GO:0006355">
    <property type="term" value="P:regulation of DNA-templated transcription"/>
    <property type="evidence" value="ECO:0007669"/>
    <property type="project" value="InterPro"/>
</dbReference>
<dbReference type="PROSITE" id="PS50110">
    <property type="entry name" value="RESPONSE_REGULATORY"/>
    <property type="match status" value="1"/>
</dbReference>
<feature type="domain" description="Response regulatory" evidence="9">
    <location>
        <begin position="4"/>
        <end position="118"/>
    </location>
</feature>
<keyword evidence="4" id="KW-0238">DNA-binding</keyword>
<evidence type="ECO:0000259" key="8">
    <source>
        <dbReference type="PROSITE" id="PS50045"/>
    </source>
</evidence>
<evidence type="ECO:0000313" key="10">
    <source>
        <dbReference type="EMBL" id="TMQ63315.1"/>
    </source>
</evidence>
<dbReference type="InterPro" id="IPR025662">
    <property type="entry name" value="Sigma_54_int_dom_ATP-bd_1"/>
</dbReference>
<dbReference type="Gene3D" id="3.40.50.300">
    <property type="entry name" value="P-loop containing nucleotide triphosphate hydrolases"/>
    <property type="match status" value="1"/>
</dbReference>
<evidence type="ECO:0000256" key="4">
    <source>
        <dbReference type="ARBA" id="ARBA00023125"/>
    </source>
</evidence>
<dbReference type="EMBL" id="VBOZ01000032">
    <property type="protein sequence ID" value="TMQ63315.1"/>
    <property type="molecule type" value="Genomic_DNA"/>
</dbReference>
<evidence type="ECO:0000313" key="11">
    <source>
        <dbReference type="Proteomes" id="UP000317691"/>
    </source>
</evidence>
<evidence type="ECO:0000259" key="9">
    <source>
        <dbReference type="PROSITE" id="PS50110"/>
    </source>
</evidence>
<dbReference type="SMART" id="SM00382">
    <property type="entry name" value="AAA"/>
    <property type="match status" value="1"/>
</dbReference>
<evidence type="ECO:0000256" key="6">
    <source>
        <dbReference type="PROSITE-ProRule" id="PRU00169"/>
    </source>
</evidence>
<reference evidence="10 11" key="1">
    <citation type="journal article" date="2019" name="Nat. Microbiol.">
        <title>Mediterranean grassland soil C-N compound turnover is dependent on rainfall and depth, and is mediated by genomically divergent microorganisms.</title>
        <authorList>
            <person name="Diamond S."/>
            <person name="Andeer P.F."/>
            <person name="Li Z."/>
            <person name="Crits-Christoph A."/>
            <person name="Burstein D."/>
            <person name="Anantharaman K."/>
            <person name="Lane K.R."/>
            <person name="Thomas B.C."/>
            <person name="Pan C."/>
            <person name="Northen T.R."/>
            <person name="Banfield J.F."/>
        </authorList>
    </citation>
    <scope>NUCLEOTIDE SEQUENCE [LARGE SCALE GENOMIC DNA]</scope>
    <source>
        <strain evidence="10">WS_9</strain>
    </source>
</reference>
<dbReference type="Proteomes" id="UP000317691">
    <property type="component" value="Unassembled WGS sequence"/>
</dbReference>
<dbReference type="PRINTS" id="PR01590">
    <property type="entry name" value="HTHFIS"/>
</dbReference>
<feature type="region of interest" description="Disordered" evidence="7">
    <location>
        <begin position="447"/>
        <end position="466"/>
    </location>
</feature>
<keyword evidence="3" id="KW-0805">Transcription regulation</keyword>
<dbReference type="InterPro" id="IPR002078">
    <property type="entry name" value="Sigma_54_int"/>
</dbReference>
<accession>A0A538TI69</accession>
<dbReference type="Gene3D" id="1.10.10.60">
    <property type="entry name" value="Homeodomain-like"/>
    <property type="match status" value="1"/>
</dbReference>
<evidence type="ECO:0000256" key="3">
    <source>
        <dbReference type="ARBA" id="ARBA00023015"/>
    </source>
</evidence>
<dbReference type="InterPro" id="IPR011006">
    <property type="entry name" value="CheY-like_superfamily"/>
</dbReference>
<dbReference type="Pfam" id="PF00158">
    <property type="entry name" value="Sigma54_activat"/>
    <property type="match status" value="1"/>
</dbReference>
<dbReference type="InterPro" id="IPR001789">
    <property type="entry name" value="Sig_transdc_resp-reg_receiver"/>
</dbReference>
<keyword evidence="2" id="KW-0067">ATP-binding</keyword>
<dbReference type="SUPFAM" id="SSF46689">
    <property type="entry name" value="Homeodomain-like"/>
    <property type="match status" value="1"/>
</dbReference>
<dbReference type="InterPro" id="IPR009057">
    <property type="entry name" value="Homeodomain-like_sf"/>
</dbReference>
<dbReference type="PANTHER" id="PTHR32071:SF113">
    <property type="entry name" value="ALGINATE BIOSYNTHESIS TRANSCRIPTIONAL REGULATORY PROTEIN ALGB"/>
    <property type="match status" value="1"/>
</dbReference>
<dbReference type="FunFam" id="3.40.50.300:FF:000006">
    <property type="entry name" value="DNA-binding transcriptional regulator NtrC"/>
    <property type="match status" value="1"/>
</dbReference>
<evidence type="ECO:0000256" key="5">
    <source>
        <dbReference type="ARBA" id="ARBA00023163"/>
    </source>
</evidence>
<dbReference type="InterPro" id="IPR027417">
    <property type="entry name" value="P-loop_NTPase"/>
</dbReference>
<dbReference type="SUPFAM" id="SSF52172">
    <property type="entry name" value="CheY-like"/>
    <property type="match status" value="1"/>
</dbReference>
<comment type="caution">
    <text evidence="10">The sequence shown here is derived from an EMBL/GenBank/DDBJ whole genome shotgun (WGS) entry which is preliminary data.</text>
</comment>
<dbReference type="Pfam" id="PF25601">
    <property type="entry name" value="AAA_lid_14"/>
    <property type="match status" value="1"/>
</dbReference>
<dbReference type="InterPro" id="IPR003593">
    <property type="entry name" value="AAA+_ATPase"/>
</dbReference>
<dbReference type="PROSITE" id="PS00675">
    <property type="entry name" value="SIGMA54_INTERACT_1"/>
    <property type="match status" value="1"/>
</dbReference>
<feature type="domain" description="Sigma-54 factor interaction" evidence="8">
    <location>
        <begin position="149"/>
        <end position="374"/>
    </location>
</feature>
<dbReference type="Pfam" id="PF00072">
    <property type="entry name" value="Response_reg"/>
    <property type="match status" value="1"/>
</dbReference>
<dbReference type="GO" id="GO:0005524">
    <property type="term" value="F:ATP binding"/>
    <property type="evidence" value="ECO:0007669"/>
    <property type="project" value="UniProtKB-KW"/>
</dbReference>
<organism evidence="10 11">
    <name type="scientific">Eiseniibacteriota bacterium</name>
    <dbReference type="NCBI Taxonomy" id="2212470"/>
    <lineage>
        <taxon>Bacteria</taxon>
        <taxon>Candidatus Eiseniibacteriota</taxon>
    </lineage>
</organism>
<dbReference type="PROSITE" id="PS00688">
    <property type="entry name" value="SIGMA54_INTERACT_3"/>
    <property type="match status" value="1"/>
</dbReference>
<dbReference type="PROSITE" id="PS00676">
    <property type="entry name" value="SIGMA54_INTERACT_2"/>
    <property type="match status" value="1"/>
</dbReference>
<dbReference type="InterPro" id="IPR002197">
    <property type="entry name" value="HTH_Fis"/>
</dbReference>
<proteinExistence type="predicted"/>
<dbReference type="GO" id="GO:0000160">
    <property type="term" value="P:phosphorelay signal transduction system"/>
    <property type="evidence" value="ECO:0007669"/>
    <property type="project" value="InterPro"/>
</dbReference>
<dbReference type="SMART" id="SM00448">
    <property type="entry name" value="REC"/>
    <property type="match status" value="1"/>
</dbReference>
<gene>
    <name evidence="10" type="ORF">E6K79_10465</name>
</gene>
<dbReference type="Gene3D" id="1.10.8.60">
    <property type="match status" value="1"/>
</dbReference>
<dbReference type="PANTHER" id="PTHR32071">
    <property type="entry name" value="TRANSCRIPTIONAL REGULATORY PROTEIN"/>
    <property type="match status" value="1"/>
</dbReference>